<feature type="domain" description="BBS7 platform" evidence="2">
    <location>
        <begin position="168"/>
        <end position="261"/>
    </location>
</feature>
<keyword evidence="4" id="KW-1185">Reference proteome</keyword>
<dbReference type="GO" id="GO:0016020">
    <property type="term" value="C:membrane"/>
    <property type="evidence" value="ECO:0007669"/>
    <property type="project" value="TreeGrafter"/>
</dbReference>
<dbReference type="EMBL" id="BGZK01000863">
    <property type="protein sequence ID" value="GBP63207.1"/>
    <property type="molecule type" value="Genomic_DNA"/>
</dbReference>
<dbReference type="OrthoDB" id="414590at2759"/>
<protein>
    <submittedName>
        <fullName evidence="3">Bardet-Biedl syndrome 7 protein homolog</fullName>
    </submittedName>
</protein>
<dbReference type="GO" id="GO:0060271">
    <property type="term" value="P:cilium assembly"/>
    <property type="evidence" value="ECO:0007669"/>
    <property type="project" value="TreeGrafter"/>
</dbReference>
<dbReference type="InterPro" id="IPR056334">
    <property type="entry name" value="BBS7_GAE_dom"/>
</dbReference>
<dbReference type="GO" id="GO:0005930">
    <property type="term" value="C:axoneme"/>
    <property type="evidence" value="ECO:0007669"/>
    <property type="project" value="TreeGrafter"/>
</dbReference>
<accession>A0A4C1XLQ6</accession>
<dbReference type="Pfam" id="PF23361">
    <property type="entry name" value="BBS7_pf"/>
    <property type="match status" value="1"/>
</dbReference>
<organism evidence="3 4">
    <name type="scientific">Eumeta variegata</name>
    <name type="common">Bagworm moth</name>
    <name type="synonym">Eumeta japonica</name>
    <dbReference type="NCBI Taxonomy" id="151549"/>
    <lineage>
        <taxon>Eukaryota</taxon>
        <taxon>Metazoa</taxon>
        <taxon>Ecdysozoa</taxon>
        <taxon>Arthropoda</taxon>
        <taxon>Hexapoda</taxon>
        <taxon>Insecta</taxon>
        <taxon>Pterygota</taxon>
        <taxon>Neoptera</taxon>
        <taxon>Endopterygota</taxon>
        <taxon>Lepidoptera</taxon>
        <taxon>Glossata</taxon>
        <taxon>Ditrysia</taxon>
        <taxon>Tineoidea</taxon>
        <taxon>Psychidae</taxon>
        <taxon>Oiketicinae</taxon>
        <taxon>Eumeta</taxon>
    </lineage>
</organism>
<reference evidence="3 4" key="1">
    <citation type="journal article" date="2019" name="Commun. Biol.">
        <title>The bagworm genome reveals a unique fibroin gene that provides high tensile strength.</title>
        <authorList>
            <person name="Kono N."/>
            <person name="Nakamura H."/>
            <person name="Ohtoshi R."/>
            <person name="Tomita M."/>
            <person name="Numata K."/>
            <person name="Arakawa K."/>
        </authorList>
    </citation>
    <scope>NUCLEOTIDE SEQUENCE [LARGE SCALE GENOMIC DNA]</scope>
</reference>
<dbReference type="STRING" id="151549.A0A4C1XLQ6"/>
<evidence type="ECO:0000259" key="1">
    <source>
        <dbReference type="Pfam" id="PF23360"/>
    </source>
</evidence>
<sequence length="378" mass="43270">MYFHFRTEIVKLEKQVANERERYQRNTRSSQPILSQPPLLDIECKLTGANQDGWQEIDVTSAVPLDMVFLYCATKLELQSDTTAVLSLCHSQDNTTDLLATVRCQAGTRHLNVRVRHLKDTEYRGDEAQRLLLYALPAGAPRVARLITLLLPVLPLYSQHEDPEVAEKQNRTWCLLRISGGFSVAEITSWLATALPQELPRPATTIVFARIHAMLGTILICRYQRGSAIFKSDNVTTIAILKDVVSQCSFTKGIRVDFFVDVPKNTVLFSFNRIEEQFMREYQKKKELDLLRCLRALDLDSTITEEICPHLCEEYKTILTMAVDSEENFIEFVDIVMQWYINYGVLSLHGAVKEAEKSELRLFLQGCNIEQIKETISF</sequence>
<dbReference type="GO" id="GO:0034464">
    <property type="term" value="C:BBSome"/>
    <property type="evidence" value="ECO:0007669"/>
    <property type="project" value="TreeGrafter"/>
</dbReference>
<dbReference type="GO" id="GO:0008104">
    <property type="term" value="P:intracellular protein localization"/>
    <property type="evidence" value="ECO:0007669"/>
    <property type="project" value="TreeGrafter"/>
</dbReference>
<dbReference type="InterPro" id="IPR056333">
    <property type="entry name" value="BBS7_pf_dom"/>
</dbReference>
<name>A0A4C1XLQ6_EUMVA</name>
<gene>
    <name evidence="3" type="primary">Bbs7</name>
    <name evidence="3" type="ORF">EVAR_89474_1</name>
</gene>
<comment type="caution">
    <text evidence="3">The sequence shown here is derived from an EMBL/GenBank/DDBJ whole genome shotgun (WGS) entry which is preliminary data.</text>
</comment>
<dbReference type="GO" id="GO:0036064">
    <property type="term" value="C:ciliary basal body"/>
    <property type="evidence" value="ECO:0007669"/>
    <property type="project" value="TreeGrafter"/>
</dbReference>
<feature type="domain" description="BBS7 GAE" evidence="1">
    <location>
        <begin position="38"/>
        <end position="147"/>
    </location>
</feature>
<dbReference type="Pfam" id="PF23360">
    <property type="entry name" value="BBS7_GAE"/>
    <property type="match status" value="1"/>
</dbReference>
<evidence type="ECO:0000313" key="4">
    <source>
        <dbReference type="Proteomes" id="UP000299102"/>
    </source>
</evidence>
<evidence type="ECO:0000259" key="2">
    <source>
        <dbReference type="Pfam" id="PF23361"/>
    </source>
</evidence>
<dbReference type="PANTHER" id="PTHR16074:SF4">
    <property type="entry name" value="BARDET-BIEDL SYNDROME 7 PROTEIN"/>
    <property type="match status" value="1"/>
</dbReference>
<dbReference type="Proteomes" id="UP000299102">
    <property type="component" value="Unassembled WGS sequence"/>
</dbReference>
<evidence type="ECO:0000313" key="3">
    <source>
        <dbReference type="EMBL" id="GBP63207.1"/>
    </source>
</evidence>
<dbReference type="PANTHER" id="PTHR16074">
    <property type="entry name" value="BARDET-BIEDL SYNDROME 7 PROTEIN"/>
    <property type="match status" value="1"/>
</dbReference>
<proteinExistence type="predicted"/>
<dbReference type="AlphaFoldDB" id="A0A4C1XLQ6"/>